<accession>A0ACA9QYV7</accession>
<comment type="caution">
    <text evidence="1">The sequence shown here is derived from an EMBL/GenBank/DDBJ whole genome shotgun (WGS) entry which is preliminary data.</text>
</comment>
<dbReference type="Proteomes" id="UP000789920">
    <property type="component" value="Unassembled WGS sequence"/>
</dbReference>
<dbReference type="EMBL" id="CAJVQC010039922">
    <property type="protein sequence ID" value="CAG8769697.1"/>
    <property type="molecule type" value="Genomic_DNA"/>
</dbReference>
<evidence type="ECO:0000313" key="2">
    <source>
        <dbReference type="Proteomes" id="UP000789920"/>
    </source>
</evidence>
<organism evidence="1 2">
    <name type="scientific">Racocetra persica</name>
    <dbReference type="NCBI Taxonomy" id="160502"/>
    <lineage>
        <taxon>Eukaryota</taxon>
        <taxon>Fungi</taxon>
        <taxon>Fungi incertae sedis</taxon>
        <taxon>Mucoromycota</taxon>
        <taxon>Glomeromycotina</taxon>
        <taxon>Glomeromycetes</taxon>
        <taxon>Diversisporales</taxon>
        <taxon>Gigasporaceae</taxon>
        <taxon>Racocetra</taxon>
    </lineage>
</organism>
<evidence type="ECO:0000313" key="1">
    <source>
        <dbReference type="EMBL" id="CAG8769697.1"/>
    </source>
</evidence>
<gene>
    <name evidence="1" type="ORF">RPERSI_LOCUS16252</name>
</gene>
<protein>
    <submittedName>
        <fullName evidence="1">8780_t:CDS:1</fullName>
    </submittedName>
</protein>
<reference evidence="1" key="1">
    <citation type="submission" date="2021-06" db="EMBL/GenBank/DDBJ databases">
        <authorList>
            <person name="Kallberg Y."/>
            <person name="Tangrot J."/>
            <person name="Rosling A."/>
        </authorList>
    </citation>
    <scope>NUCLEOTIDE SEQUENCE</scope>
    <source>
        <strain evidence="1">MA461A</strain>
    </source>
</reference>
<proteinExistence type="predicted"/>
<sequence>HHEFPKDYRNGYRLFDYDPSKWLIWFFHTCTNQVPYVIRVPENEIRKARSNMKLLEAQREREGCDWGVDPETLPTMTYDEFKEKVKNEGKEWLLIDDFALNVESFKPLHPGGSKLLESYYGKDATRAFHGGLNNHTKAAKTMLAMYKVAKISKSETEL</sequence>
<feature type="non-terminal residue" evidence="1">
    <location>
        <position position="1"/>
    </location>
</feature>
<name>A0ACA9QYV7_9GLOM</name>
<keyword evidence="2" id="KW-1185">Reference proteome</keyword>